<dbReference type="PROSITE" id="PS00687">
    <property type="entry name" value="ALDEHYDE_DEHYDR_GLU"/>
    <property type="match status" value="1"/>
</dbReference>
<evidence type="ECO:0000256" key="3">
    <source>
        <dbReference type="PROSITE-ProRule" id="PRU10007"/>
    </source>
</evidence>
<dbReference type="InterPro" id="IPR015590">
    <property type="entry name" value="Aldehyde_DH_dom"/>
</dbReference>
<dbReference type="FunFam" id="3.40.605.10:FF:000007">
    <property type="entry name" value="NAD/NADP-dependent betaine aldehyde dehydrogenase"/>
    <property type="match status" value="1"/>
</dbReference>
<accession>A0A084SQ64</accession>
<comment type="caution">
    <text evidence="6">The sequence shown here is derived from an EMBL/GenBank/DDBJ whole genome shotgun (WGS) entry which is preliminary data.</text>
</comment>
<dbReference type="Pfam" id="PF00171">
    <property type="entry name" value="Aldedh"/>
    <property type="match status" value="1"/>
</dbReference>
<name>A0A084SQ64_9BACT</name>
<dbReference type="AlphaFoldDB" id="A0A084SQ64"/>
<dbReference type="EMBL" id="JPMI01000201">
    <property type="protein sequence ID" value="KFA90599.1"/>
    <property type="molecule type" value="Genomic_DNA"/>
</dbReference>
<evidence type="ECO:0000256" key="1">
    <source>
        <dbReference type="ARBA" id="ARBA00009986"/>
    </source>
</evidence>
<gene>
    <name evidence="6" type="ORF">Q664_27440</name>
</gene>
<dbReference type="PROSITE" id="PS00070">
    <property type="entry name" value="ALDEHYDE_DEHYDR_CYS"/>
    <property type="match status" value="1"/>
</dbReference>
<dbReference type="GO" id="GO:0016620">
    <property type="term" value="F:oxidoreductase activity, acting on the aldehyde or oxo group of donors, NAD or NADP as acceptor"/>
    <property type="evidence" value="ECO:0007669"/>
    <property type="project" value="InterPro"/>
</dbReference>
<keyword evidence="2 4" id="KW-0560">Oxidoreductase</keyword>
<dbReference type="FunFam" id="3.40.605.10:FF:000026">
    <property type="entry name" value="Aldehyde dehydrogenase, putative"/>
    <property type="match status" value="1"/>
</dbReference>
<dbReference type="InterPro" id="IPR016160">
    <property type="entry name" value="Ald_DH_CS_CYS"/>
</dbReference>
<dbReference type="PANTHER" id="PTHR11699">
    <property type="entry name" value="ALDEHYDE DEHYDROGENASE-RELATED"/>
    <property type="match status" value="1"/>
</dbReference>
<feature type="active site" evidence="3">
    <location>
        <position position="261"/>
    </location>
</feature>
<dbReference type="FunFam" id="3.40.309.10:FF:000012">
    <property type="entry name" value="Betaine aldehyde dehydrogenase"/>
    <property type="match status" value="1"/>
</dbReference>
<dbReference type="InterPro" id="IPR029510">
    <property type="entry name" value="Ald_DH_CS_GLU"/>
</dbReference>
<dbReference type="InterPro" id="IPR016161">
    <property type="entry name" value="Ald_DH/histidinol_DH"/>
</dbReference>
<protein>
    <submittedName>
        <fullName evidence="6">Betaine-aldehyde dehydrogenase</fullName>
    </submittedName>
</protein>
<dbReference type="Gene3D" id="3.40.309.10">
    <property type="entry name" value="Aldehyde Dehydrogenase, Chain A, domain 2"/>
    <property type="match status" value="1"/>
</dbReference>
<reference evidence="6 7" key="1">
    <citation type="submission" date="2014-07" db="EMBL/GenBank/DDBJ databases">
        <title>Draft Genome Sequence of Gephyronic Acid Producer, Cystobacter violaceus Strain Cb vi76.</title>
        <authorList>
            <person name="Stevens D.C."/>
            <person name="Young J."/>
            <person name="Carmichael R."/>
            <person name="Tan J."/>
            <person name="Taylor R.E."/>
        </authorList>
    </citation>
    <scope>NUCLEOTIDE SEQUENCE [LARGE SCALE GENOMIC DNA]</scope>
    <source>
        <strain evidence="6 7">Cb vi76</strain>
    </source>
</reference>
<dbReference type="SUPFAM" id="SSF53720">
    <property type="entry name" value="ALDH-like"/>
    <property type="match status" value="1"/>
</dbReference>
<dbReference type="InterPro" id="IPR016162">
    <property type="entry name" value="Ald_DH_N"/>
</dbReference>
<organism evidence="6 7">
    <name type="scientific">Archangium violaceum Cb vi76</name>
    <dbReference type="NCBI Taxonomy" id="1406225"/>
    <lineage>
        <taxon>Bacteria</taxon>
        <taxon>Pseudomonadati</taxon>
        <taxon>Myxococcota</taxon>
        <taxon>Myxococcia</taxon>
        <taxon>Myxococcales</taxon>
        <taxon>Cystobacterineae</taxon>
        <taxon>Archangiaceae</taxon>
        <taxon>Archangium</taxon>
    </lineage>
</organism>
<comment type="similarity">
    <text evidence="1 4">Belongs to the aldehyde dehydrogenase family.</text>
</comment>
<evidence type="ECO:0000313" key="7">
    <source>
        <dbReference type="Proteomes" id="UP000028547"/>
    </source>
</evidence>
<dbReference type="Gene3D" id="3.40.605.10">
    <property type="entry name" value="Aldehyde Dehydrogenase, Chain A, domain 1"/>
    <property type="match status" value="1"/>
</dbReference>
<evidence type="ECO:0000256" key="4">
    <source>
        <dbReference type="RuleBase" id="RU003345"/>
    </source>
</evidence>
<dbReference type="InterPro" id="IPR016163">
    <property type="entry name" value="Ald_DH_C"/>
</dbReference>
<dbReference type="RefSeq" id="WP_043401763.1">
    <property type="nucleotide sequence ID" value="NZ_JPMI01000201.1"/>
</dbReference>
<dbReference type="Proteomes" id="UP000028547">
    <property type="component" value="Unassembled WGS sequence"/>
</dbReference>
<sequence>MTDARSLSPQLPALKLLIDGQHVDPVEGGSLPVVNPATGEKICDVPSATAADVDKAVKAARRAFESGPWGRMNASERGRIIRRFSELLWQNREALALLESMENGKTLREAIRGDVGPGAATLSYFADWANKIRGEVLPVDGPFLTYCLKEPVGVVGAIVPWNYPTCLACWKLGPALAAGCTVVLKPSEITPLTAMRLGQLALEAGMPPGVLNVVTGYGDPTGEAMARHPDIDKISFTGSGRTARRLLQASAASNLKKLTLELGGKSPQIILPDADFDKAVEACFWGIFSNKGEICNAGSRVLVHERAYDAFVARLAERASKMKVGNPLDEHTEMGAQVSAKQLETILGYIESGKQQGAKVLAGGSRDTEGAKARGNFVKPTVFGDVQPHMRIAQEEIFGPVLSCLRFKDEAQALEIANGTQYGLAASIWTRDVAKAHAMARRVKSGVVWINCFNEFDDAAPFGGYKESGWGRDLSHHALEGYLQTKAVWTKLPSEV</sequence>
<evidence type="ECO:0000259" key="5">
    <source>
        <dbReference type="Pfam" id="PF00171"/>
    </source>
</evidence>
<proteinExistence type="inferred from homology"/>
<feature type="domain" description="Aldehyde dehydrogenase" evidence="5">
    <location>
        <begin position="29"/>
        <end position="488"/>
    </location>
</feature>
<evidence type="ECO:0000256" key="2">
    <source>
        <dbReference type="ARBA" id="ARBA00023002"/>
    </source>
</evidence>
<evidence type="ECO:0000313" key="6">
    <source>
        <dbReference type="EMBL" id="KFA90599.1"/>
    </source>
</evidence>